<accession>A0A317SGB3</accession>
<comment type="caution">
    <text evidence="1">The sequence shown here is derived from an EMBL/GenBank/DDBJ whole genome shotgun (WGS) entry which is preliminary data.</text>
</comment>
<evidence type="ECO:0000313" key="1">
    <source>
        <dbReference type="EMBL" id="PWW73569.1"/>
    </source>
</evidence>
<gene>
    <name evidence="1" type="ORF">C7212DRAFT_284400</name>
</gene>
<reference evidence="1 2" key="1">
    <citation type="submission" date="2018-03" db="EMBL/GenBank/DDBJ databases">
        <title>Genomes of Pezizomycetes fungi and the evolution of truffles.</title>
        <authorList>
            <person name="Murat C."/>
            <person name="Payen T."/>
            <person name="Noel B."/>
            <person name="Kuo A."/>
            <person name="Martin F.M."/>
        </authorList>
    </citation>
    <scope>NUCLEOTIDE SEQUENCE [LARGE SCALE GENOMIC DNA]</scope>
    <source>
        <strain evidence="1">091103-1</strain>
    </source>
</reference>
<protein>
    <submittedName>
        <fullName evidence="1">Uncharacterized protein</fullName>
    </submittedName>
</protein>
<dbReference type="OrthoDB" id="5414290at2759"/>
<proteinExistence type="predicted"/>
<dbReference type="AlphaFoldDB" id="A0A317SGB3"/>
<name>A0A317SGB3_9PEZI</name>
<organism evidence="1 2">
    <name type="scientific">Tuber magnatum</name>
    <name type="common">white Piedmont truffle</name>
    <dbReference type="NCBI Taxonomy" id="42249"/>
    <lineage>
        <taxon>Eukaryota</taxon>
        <taxon>Fungi</taxon>
        <taxon>Dikarya</taxon>
        <taxon>Ascomycota</taxon>
        <taxon>Pezizomycotina</taxon>
        <taxon>Pezizomycetes</taxon>
        <taxon>Pezizales</taxon>
        <taxon>Tuberaceae</taxon>
        <taxon>Tuber</taxon>
    </lineage>
</organism>
<dbReference type="EMBL" id="PYWC01000077">
    <property type="protein sequence ID" value="PWW73569.1"/>
    <property type="molecule type" value="Genomic_DNA"/>
</dbReference>
<sequence length="166" mass="18971">MIHHFRPSPDPLLSAQIPFRFTFLVSSQERTCTLLSCITRVKPFFFFPFFSRLTCHIQRVRGGFGQLLVTVCHSIFVAICDLLLKIEWGGWKGEWSLGVYAAYTPDYLSELGGRHWSVKKVGSIEFTPIPCSRIILMAGCARDRGSREGFMDNHPWRNFAAARVKI</sequence>
<dbReference type="Proteomes" id="UP000246991">
    <property type="component" value="Unassembled WGS sequence"/>
</dbReference>
<keyword evidence="2" id="KW-1185">Reference proteome</keyword>
<evidence type="ECO:0000313" key="2">
    <source>
        <dbReference type="Proteomes" id="UP000246991"/>
    </source>
</evidence>